<sequence>MVKFLKPNKVVIILHGRYAGKKAVIVKNSDEGTSARPYPHAVVVGIEKYPLKVNKTMGQKRIAKRSIVKTFIKTINYNHLMPTRYNLDIDLKNIVTAEVAKEPSQRVEAKKAIRKLFEERYNSGKNRWFFQKLRK</sequence>
<organism evidence="4 5">
    <name type="scientific">Synchytrium microbalum</name>
    <dbReference type="NCBI Taxonomy" id="1806994"/>
    <lineage>
        <taxon>Eukaryota</taxon>
        <taxon>Fungi</taxon>
        <taxon>Fungi incertae sedis</taxon>
        <taxon>Chytridiomycota</taxon>
        <taxon>Chytridiomycota incertae sedis</taxon>
        <taxon>Chytridiomycetes</taxon>
        <taxon>Synchytriales</taxon>
        <taxon>Synchytriaceae</taxon>
        <taxon>Synchytrium</taxon>
    </lineage>
</organism>
<dbReference type="RefSeq" id="XP_031024367.1">
    <property type="nucleotide sequence ID" value="XM_031169714.1"/>
</dbReference>
<dbReference type="InterPro" id="IPR001141">
    <property type="entry name" value="Ribosomal_eL27"/>
</dbReference>
<evidence type="ECO:0000256" key="2">
    <source>
        <dbReference type="ARBA" id="ARBA00022980"/>
    </source>
</evidence>
<evidence type="ECO:0000256" key="1">
    <source>
        <dbReference type="ARBA" id="ARBA00009124"/>
    </source>
</evidence>
<evidence type="ECO:0000256" key="3">
    <source>
        <dbReference type="ARBA" id="ARBA00023274"/>
    </source>
</evidence>
<keyword evidence="2" id="KW-0689">Ribosomal protein</keyword>
<dbReference type="PANTHER" id="PTHR10497">
    <property type="entry name" value="60S RIBOSOMAL PROTEIN L27"/>
    <property type="match status" value="1"/>
</dbReference>
<keyword evidence="3" id="KW-0687">Ribonucleoprotein</keyword>
<dbReference type="STRING" id="1806994.A0A507C793"/>
<evidence type="ECO:0008006" key="6">
    <source>
        <dbReference type="Google" id="ProtNLM"/>
    </source>
</evidence>
<dbReference type="FunFam" id="2.30.30.770:FF:000001">
    <property type="entry name" value="60S ribosomal protein L27"/>
    <property type="match status" value="1"/>
</dbReference>
<dbReference type="GO" id="GO:0006412">
    <property type="term" value="P:translation"/>
    <property type="evidence" value="ECO:0007669"/>
    <property type="project" value="InterPro"/>
</dbReference>
<evidence type="ECO:0000313" key="4">
    <source>
        <dbReference type="EMBL" id="TPX33355.1"/>
    </source>
</evidence>
<dbReference type="Proteomes" id="UP000319731">
    <property type="component" value="Unassembled WGS sequence"/>
</dbReference>
<dbReference type="OrthoDB" id="2365484at2759"/>
<dbReference type="Pfam" id="PF01777">
    <property type="entry name" value="Ribosomal_L27e"/>
    <property type="match status" value="1"/>
</dbReference>
<protein>
    <recommendedName>
        <fullName evidence="6">60S ribosomal protein L27</fullName>
    </recommendedName>
</protein>
<reference evidence="4 5" key="1">
    <citation type="journal article" date="2019" name="Sci. Rep.">
        <title>Comparative genomics of chytrid fungi reveal insights into the obligate biotrophic and pathogenic lifestyle of Synchytrium endobioticum.</title>
        <authorList>
            <person name="van de Vossenberg B.T.L.H."/>
            <person name="Warris S."/>
            <person name="Nguyen H.D.T."/>
            <person name="van Gent-Pelzer M.P.E."/>
            <person name="Joly D.L."/>
            <person name="van de Geest H.C."/>
            <person name="Bonants P.J.M."/>
            <person name="Smith D.S."/>
            <person name="Levesque C.A."/>
            <person name="van der Lee T.A.J."/>
        </authorList>
    </citation>
    <scope>NUCLEOTIDE SEQUENCE [LARGE SCALE GENOMIC DNA]</scope>
    <source>
        <strain evidence="4 5">JEL517</strain>
    </source>
</reference>
<dbReference type="GO" id="GO:0003735">
    <property type="term" value="F:structural constituent of ribosome"/>
    <property type="evidence" value="ECO:0007669"/>
    <property type="project" value="InterPro"/>
</dbReference>
<dbReference type="GeneID" id="42005011"/>
<accession>A0A507C793</accession>
<dbReference type="InterPro" id="IPR008991">
    <property type="entry name" value="Translation_prot_SH3-like_sf"/>
</dbReference>
<dbReference type="Gene3D" id="2.30.30.770">
    <property type="match status" value="1"/>
</dbReference>
<proteinExistence type="inferred from homology"/>
<dbReference type="SUPFAM" id="SSF50104">
    <property type="entry name" value="Translation proteins SH3-like domain"/>
    <property type="match status" value="1"/>
</dbReference>
<evidence type="ECO:0000313" key="5">
    <source>
        <dbReference type="Proteomes" id="UP000319731"/>
    </source>
</evidence>
<dbReference type="GO" id="GO:1990904">
    <property type="term" value="C:ribonucleoprotein complex"/>
    <property type="evidence" value="ECO:0007669"/>
    <property type="project" value="UniProtKB-KW"/>
</dbReference>
<dbReference type="AlphaFoldDB" id="A0A507C793"/>
<gene>
    <name evidence="4" type="ORF">SmJEL517_g03786</name>
</gene>
<dbReference type="GO" id="GO:0005840">
    <property type="term" value="C:ribosome"/>
    <property type="evidence" value="ECO:0007669"/>
    <property type="project" value="UniProtKB-KW"/>
</dbReference>
<dbReference type="EMBL" id="QEAO01000021">
    <property type="protein sequence ID" value="TPX33355.1"/>
    <property type="molecule type" value="Genomic_DNA"/>
</dbReference>
<dbReference type="InterPro" id="IPR038655">
    <property type="entry name" value="Ribosomal_eL27_sf"/>
</dbReference>
<name>A0A507C793_9FUNG</name>
<comment type="similarity">
    <text evidence="1">Belongs to the eukaryotic ribosomal protein eL27 family.</text>
</comment>
<keyword evidence="5" id="KW-1185">Reference proteome</keyword>
<dbReference type="InterPro" id="IPR041991">
    <property type="entry name" value="Ribosomal_eL27_KOW"/>
</dbReference>
<comment type="caution">
    <text evidence="4">The sequence shown here is derived from an EMBL/GenBank/DDBJ whole genome shotgun (WGS) entry which is preliminary data.</text>
</comment>
<dbReference type="CDD" id="cd06090">
    <property type="entry name" value="KOW_RPL27"/>
    <property type="match status" value="1"/>
</dbReference>